<feature type="chain" id="PRO_5043743875" description="Receptor-like serine/threonine-protein kinase" evidence="20">
    <location>
        <begin position="22"/>
        <end position="813"/>
    </location>
</feature>
<evidence type="ECO:0000256" key="18">
    <source>
        <dbReference type="PROSITE-ProRule" id="PRU10141"/>
    </source>
</evidence>
<dbReference type="SUPFAM" id="SSF56112">
    <property type="entry name" value="Protein kinase-like (PK-like)"/>
    <property type="match status" value="1"/>
</dbReference>
<keyword evidence="2 17" id="KW-0723">Serine/threonine-protein kinase</keyword>
<evidence type="ECO:0000256" key="2">
    <source>
        <dbReference type="ARBA" id="ARBA00022527"/>
    </source>
</evidence>
<dbReference type="Pfam" id="PF01453">
    <property type="entry name" value="B_lectin"/>
    <property type="match status" value="1"/>
</dbReference>
<evidence type="ECO:0000256" key="9">
    <source>
        <dbReference type="ARBA" id="ARBA00022840"/>
    </source>
</evidence>
<feature type="binding site" evidence="18">
    <location>
        <position position="509"/>
    </location>
    <ligand>
        <name>ATP</name>
        <dbReference type="ChEBI" id="CHEBI:30616"/>
    </ligand>
</feature>
<evidence type="ECO:0000256" key="16">
    <source>
        <dbReference type="ARBA" id="ARBA00048679"/>
    </source>
</evidence>
<dbReference type="CDD" id="cd14066">
    <property type="entry name" value="STKc_IRAK"/>
    <property type="match status" value="1"/>
</dbReference>
<keyword evidence="3" id="KW-0245">EGF-like domain</keyword>
<keyword evidence="8 17" id="KW-0418">Kinase</keyword>
<evidence type="ECO:0000256" key="10">
    <source>
        <dbReference type="ARBA" id="ARBA00022989"/>
    </source>
</evidence>
<dbReference type="GO" id="GO:0016020">
    <property type="term" value="C:membrane"/>
    <property type="evidence" value="ECO:0007669"/>
    <property type="project" value="UniProtKB-SubCell"/>
</dbReference>
<dbReference type="Pfam" id="PF00954">
    <property type="entry name" value="S_locus_glycop"/>
    <property type="match status" value="1"/>
</dbReference>
<dbReference type="SMART" id="SM00220">
    <property type="entry name" value="S_TKc"/>
    <property type="match status" value="1"/>
</dbReference>
<dbReference type="PROSITE" id="PS50927">
    <property type="entry name" value="BULB_LECTIN"/>
    <property type="match status" value="1"/>
</dbReference>
<feature type="domain" description="Protein kinase" evidence="21">
    <location>
        <begin position="481"/>
        <end position="758"/>
    </location>
</feature>
<keyword evidence="11" id="KW-0472">Membrane</keyword>
<dbReference type="InterPro" id="IPR011009">
    <property type="entry name" value="Kinase-like_dom_sf"/>
</dbReference>
<dbReference type="PROSITE" id="PS00108">
    <property type="entry name" value="PROTEIN_KINASE_ST"/>
    <property type="match status" value="1"/>
</dbReference>
<feature type="domain" description="Bulb-type lectin" evidence="22">
    <location>
        <begin position="24"/>
        <end position="138"/>
    </location>
</feature>
<proteinExistence type="inferred from homology"/>
<dbReference type="SMART" id="SM00108">
    <property type="entry name" value="B_lectin"/>
    <property type="match status" value="1"/>
</dbReference>
<keyword evidence="10" id="KW-1133">Transmembrane helix</keyword>
<dbReference type="AlphaFoldDB" id="A0AAW1MAV4"/>
<dbReference type="EMBL" id="JBDFQZ010000003">
    <property type="protein sequence ID" value="KAK9743327.1"/>
    <property type="molecule type" value="Genomic_DNA"/>
</dbReference>
<feature type="signal peptide" evidence="20">
    <location>
        <begin position="1"/>
        <end position="21"/>
    </location>
</feature>
<sequence>MQKNHTFFLIFFFYIFCIANSSEIPLNSTISSLNPTQKWSSPNNTFSLQFIPKNSTTFYLSIAYDSTTPIWSAVSAAVDGGATFHLTFSGDLQLISSHGDLLWNSNTSNLGITHARLNENGNFILLNNSNYIFWESFDFPTDTIVTSQNFTVEMILSSGFYSFFLNSSGNLSLQWNHSIIYYSSGLNSSVISNLSGNPSLMLQEIGILSLYDSNLTTSVIMAYGSDYGDTEDILRFLRLDNDGNLRMYSVDRGSDVALVRWSAVSDQCQVFGFCGNMGICSYNDTGPVCGCPSENFEPVDEGDSRKGCRLKERIEDCPGNVALLQLDHTRFLNYPPEMNDVYYMGNSPCRGTCLSGTNCVVSTTLSDGSGECYIKSSNFVSGYQSAALPSTSFVKVCGPVIPNPPPPSVEGTDNDRLKGWVIVVSVLSTIVALLVVEGGLWWWCCRKSRKFESLSAQYGLLEYASGAPVQFSYRELQLATKGFKEKLGVGGFGAVYKGVLANRTAAAVKRLEGIEQGEKQFRMEVATISSTHHLNLVRLIGLCSEGRHRLLVYEFMKNSSLDSFLFETEIKSEKFLSWEQRFNIALGTAKGIAYLHEECRDCIIHCDIKPENILLDDNYNAKVSDFGLAKLVNPKDHRYRTLTSVRGTRGYLAPEWVADHAITIKSDVYSFGMVLLEIVSGRRNFEVSDDTNRKKFTVWAYEEFDKGNVSSVLDRRLPAAEFDMDQVTRVIQVGFWCIQEKPSQRPMMGKVVQMLEGITDVKQPPAPKAAVDSSVSSIGSSLSILHPTDLSSLSESNIENPTSSFAHYSEDDR</sequence>
<keyword evidence="12" id="KW-1015">Disulfide bond</keyword>
<evidence type="ECO:0000256" key="4">
    <source>
        <dbReference type="ARBA" id="ARBA00022679"/>
    </source>
</evidence>
<evidence type="ECO:0000256" key="5">
    <source>
        <dbReference type="ARBA" id="ARBA00022692"/>
    </source>
</evidence>
<reference evidence="23" key="1">
    <citation type="submission" date="2024-03" db="EMBL/GenBank/DDBJ databases">
        <title>WGS assembly of Saponaria officinalis var. Norfolk2.</title>
        <authorList>
            <person name="Jenkins J."/>
            <person name="Shu S."/>
            <person name="Grimwood J."/>
            <person name="Barry K."/>
            <person name="Goodstein D."/>
            <person name="Schmutz J."/>
            <person name="Leebens-Mack J."/>
            <person name="Osbourn A."/>
        </authorList>
    </citation>
    <scope>NUCLEOTIDE SEQUENCE [LARGE SCALE GENOMIC DNA]</scope>
    <source>
        <strain evidence="23">JIC</strain>
    </source>
</reference>
<evidence type="ECO:0000259" key="22">
    <source>
        <dbReference type="PROSITE" id="PS50927"/>
    </source>
</evidence>
<dbReference type="PANTHER" id="PTHR47974:SF9">
    <property type="entry name" value="RECEPTOR-LIKE SERINE_THREONINE-PROTEIN KINASE"/>
    <property type="match status" value="1"/>
</dbReference>
<evidence type="ECO:0000256" key="14">
    <source>
        <dbReference type="ARBA" id="ARBA00023180"/>
    </source>
</evidence>
<dbReference type="Pfam" id="PF00069">
    <property type="entry name" value="Pkinase"/>
    <property type="match status" value="1"/>
</dbReference>
<dbReference type="PROSITE" id="PS50011">
    <property type="entry name" value="PROTEIN_KINASE_DOM"/>
    <property type="match status" value="1"/>
</dbReference>
<dbReference type="InterPro" id="IPR008271">
    <property type="entry name" value="Ser/Thr_kinase_AS"/>
</dbReference>
<keyword evidence="7 17" id="KW-0547">Nucleotide-binding</keyword>
<evidence type="ECO:0000256" key="7">
    <source>
        <dbReference type="ARBA" id="ARBA00022741"/>
    </source>
</evidence>
<keyword evidence="5" id="KW-0812">Transmembrane</keyword>
<evidence type="ECO:0000256" key="17">
    <source>
        <dbReference type="PIRNR" id="PIRNR000641"/>
    </source>
</evidence>
<evidence type="ECO:0000256" key="6">
    <source>
        <dbReference type="ARBA" id="ARBA00022729"/>
    </source>
</evidence>
<dbReference type="FunFam" id="3.30.200.20:FF:000059">
    <property type="entry name" value="S-receptor-like serine/threonine-protein kinase"/>
    <property type="match status" value="1"/>
</dbReference>
<accession>A0AAW1MAV4</accession>
<keyword evidence="9 17" id="KW-0067">ATP-binding</keyword>
<keyword evidence="13" id="KW-0675">Receptor</keyword>
<organism evidence="23 24">
    <name type="scientific">Saponaria officinalis</name>
    <name type="common">Common soapwort</name>
    <name type="synonym">Lychnis saponaria</name>
    <dbReference type="NCBI Taxonomy" id="3572"/>
    <lineage>
        <taxon>Eukaryota</taxon>
        <taxon>Viridiplantae</taxon>
        <taxon>Streptophyta</taxon>
        <taxon>Embryophyta</taxon>
        <taxon>Tracheophyta</taxon>
        <taxon>Spermatophyta</taxon>
        <taxon>Magnoliopsida</taxon>
        <taxon>eudicotyledons</taxon>
        <taxon>Gunneridae</taxon>
        <taxon>Pentapetalae</taxon>
        <taxon>Caryophyllales</taxon>
        <taxon>Caryophyllaceae</taxon>
        <taxon>Caryophylleae</taxon>
        <taxon>Saponaria</taxon>
    </lineage>
</organism>
<evidence type="ECO:0000256" key="8">
    <source>
        <dbReference type="ARBA" id="ARBA00022777"/>
    </source>
</evidence>
<comment type="caution">
    <text evidence="23">The sequence shown here is derived from an EMBL/GenBank/DDBJ whole genome shotgun (WGS) entry which is preliminary data.</text>
</comment>
<keyword evidence="6 20" id="KW-0732">Signal</keyword>
<dbReference type="InterPro" id="IPR000719">
    <property type="entry name" value="Prot_kinase_dom"/>
</dbReference>
<evidence type="ECO:0000256" key="15">
    <source>
        <dbReference type="ARBA" id="ARBA00047899"/>
    </source>
</evidence>
<evidence type="ECO:0000313" key="24">
    <source>
        <dbReference type="Proteomes" id="UP001443914"/>
    </source>
</evidence>
<gene>
    <name evidence="23" type="ORF">RND81_03G232500</name>
</gene>
<dbReference type="Gene3D" id="1.10.510.10">
    <property type="entry name" value="Transferase(Phosphotransferase) domain 1"/>
    <property type="match status" value="1"/>
</dbReference>
<dbReference type="GO" id="GO:0048544">
    <property type="term" value="P:recognition of pollen"/>
    <property type="evidence" value="ECO:0007669"/>
    <property type="project" value="InterPro"/>
</dbReference>
<comment type="catalytic activity">
    <reaction evidence="16 17">
        <text>L-seryl-[protein] + ATP = O-phospho-L-seryl-[protein] + ADP + H(+)</text>
        <dbReference type="Rhea" id="RHEA:17989"/>
        <dbReference type="Rhea" id="RHEA-COMP:9863"/>
        <dbReference type="Rhea" id="RHEA-COMP:11604"/>
        <dbReference type="ChEBI" id="CHEBI:15378"/>
        <dbReference type="ChEBI" id="CHEBI:29999"/>
        <dbReference type="ChEBI" id="CHEBI:30616"/>
        <dbReference type="ChEBI" id="CHEBI:83421"/>
        <dbReference type="ChEBI" id="CHEBI:456216"/>
        <dbReference type="EC" id="2.7.11.1"/>
    </reaction>
</comment>
<dbReference type="Gene3D" id="3.30.200.20">
    <property type="entry name" value="Phosphorylase Kinase, domain 1"/>
    <property type="match status" value="1"/>
</dbReference>
<dbReference type="InterPro" id="IPR000858">
    <property type="entry name" value="S_locus_glycoprot_dom"/>
</dbReference>
<protein>
    <recommendedName>
        <fullName evidence="17">Receptor-like serine/threonine-protein kinase</fullName>
        <ecNumber evidence="17">2.7.11.1</ecNumber>
    </recommendedName>
</protein>
<keyword evidence="14" id="KW-0325">Glycoprotein</keyword>
<dbReference type="GO" id="GO:0004674">
    <property type="term" value="F:protein serine/threonine kinase activity"/>
    <property type="evidence" value="ECO:0007669"/>
    <property type="project" value="UniProtKB-KW"/>
</dbReference>
<feature type="region of interest" description="Disordered" evidence="19">
    <location>
        <begin position="792"/>
        <end position="813"/>
    </location>
</feature>
<dbReference type="SUPFAM" id="SSF51110">
    <property type="entry name" value="alpha-D-mannose-specific plant lectins"/>
    <property type="match status" value="1"/>
</dbReference>
<dbReference type="PROSITE" id="PS00107">
    <property type="entry name" value="PROTEIN_KINASE_ATP"/>
    <property type="match status" value="1"/>
</dbReference>
<evidence type="ECO:0000256" key="11">
    <source>
        <dbReference type="ARBA" id="ARBA00023136"/>
    </source>
</evidence>
<evidence type="ECO:0000256" key="1">
    <source>
        <dbReference type="ARBA" id="ARBA00004479"/>
    </source>
</evidence>
<evidence type="ECO:0000256" key="20">
    <source>
        <dbReference type="SAM" id="SignalP"/>
    </source>
</evidence>
<comment type="subcellular location">
    <subcellularLocation>
        <location evidence="1">Membrane</location>
        <topology evidence="1">Single-pass type I membrane protein</topology>
    </subcellularLocation>
</comment>
<dbReference type="FunFam" id="1.10.510.10:FF:000384">
    <property type="entry name" value="G-type lectin S-receptor-like serine/threonine-protein kinase"/>
    <property type="match status" value="1"/>
</dbReference>
<evidence type="ECO:0000256" key="13">
    <source>
        <dbReference type="ARBA" id="ARBA00023170"/>
    </source>
</evidence>
<evidence type="ECO:0000313" key="23">
    <source>
        <dbReference type="EMBL" id="KAK9743327.1"/>
    </source>
</evidence>
<dbReference type="GO" id="GO:0005524">
    <property type="term" value="F:ATP binding"/>
    <property type="evidence" value="ECO:0007669"/>
    <property type="project" value="UniProtKB-UniRule"/>
</dbReference>
<evidence type="ECO:0000256" key="12">
    <source>
        <dbReference type="ARBA" id="ARBA00023157"/>
    </source>
</evidence>
<dbReference type="InterPro" id="IPR036426">
    <property type="entry name" value="Bulb-type_lectin_dom_sf"/>
</dbReference>
<name>A0AAW1MAV4_SAPOF</name>
<comment type="similarity">
    <text evidence="17">Belongs to the protein kinase superfamily. Ser/Thr protein kinase family.</text>
</comment>
<dbReference type="InterPro" id="IPR017441">
    <property type="entry name" value="Protein_kinase_ATP_BS"/>
</dbReference>
<evidence type="ECO:0000259" key="21">
    <source>
        <dbReference type="PROSITE" id="PS50011"/>
    </source>
</evidence>
<dbReference type="FunFam" id="2.90.10.10:FF:000025">
    <property type="entry name" value="G-type lectin S-receptor-like serine/threonine-protein kinase"/>
    <property type="match status" value="1"/>
</dbReference>
<feature type="compositionally biased region" description="Polar residues" evidence="19">
    <location>
        <begin position="792"/>
        <end position="806"/>
    </location>
</feature>
<dbReference type="Proteomes" id="UP001443914">
    <property type="component" value="Unassembled WGS sequence"/>
</dbReference>
<dbReference type="InterPro" id="IPR024171">
    <property type="entry name" value="SRK-like_kinase"/>
</dbReference>
<evidence type="ECO:0000256" key="3">
    <source>
        <dbReference type="ARBA" id="ARBA00022536"/>
    </source>
</evidence>
<comment type="catalytic activity">
    <reaction evidence="15 17">
        <text>L-threonyl-[protein] + ATP = O-phospho-L-threonyl-[protein] + ADP + H(+)</text>
        <dbReference type="Rhea" id="RHEA:46608"/>
        <dbReference type="Rhea" id="RHEA-COMP:11060"/>
        <dbReference type="Rhea" id="RHEA-COMP:11605"/>
        <dbReference type="ChEBI" id="CHEBI:15378"/>
        <dbReference type="ChEBI" id="CHEBI:30013"/>
        <dbReference type="ChEBI" id="CHEBI:30616"/>
        <dbReference type="ChEBI" id="CHEBI:61977"/>
        <dbReference type="ChEBI" id="CHEBI:456216"/>
        <dbReference type="EC" id="2.7.11.1"/>
    </reaction>
</comment>
<evidence type="ECO:0000256" key="19">
    <source>
        <dbReference type="SAM" id="MobiDB-lite"/>
    </source>
</evidence>
<dbReference type="PANTHER" id="PTHR47974">
    <property type="entry name" value="OS07G0415500 PROTEIN"/>
    <property type="match status" value="1"/>
</dbReference>
<keyword evidence="24" id="KW-1185">Reference proteome</keyword>
<keyword evidence="4 17" id="KW-0808">Transferase</keyword>
<dbReference type="EC" id="2.7.11.1" evidence="17"/>
<dbReference type="PIRSF" id="PIRSF000641">
    <property type="entry name" value="SRK"/>
    <property type="match status" value="1"/>
</dbReference>
<dbReference type="Gene3D" id="2.90.10.10">
    <property type="entry name" value="Bulb-type lectin domain"/>
    <property type="match status" value="2"/>
</dbReference>
<dbReference type="InterPro" id="IPR001480">
    <property type="entry name" value="Bulb-type_lectin_dom"/>
</dbReference>